<keyword evidence="3" id="KW-1185">Reference proteome</keyword>
<evidence type="ECO:0000313" key="2">
    <source>
        <dbReference type="EMBL" id="MQM02372.1"/>
    </source>
</evidence>
<proteinExistence type="predicted"/>
<evidence type="ECO:0000256" key="1">
    <source>
        <dbReference type="SAM" id="MobiDB-lite"/>
    </source>
</evidence>
<protein>
    <submittedName>
        <fullName evidence="2">Uncharacterized protein</fullName>
    </submittedName>
</protein>
<reference evidence="2" key="1">
    <citation type="submission" date="2017-07" db="EMBL/GenBank/DDBJ databases">
        <title>Taro Niue Genome Assembly and Annotation.</title>
        <authorList>
            <person name="Atibalentja N."/>
            <person name="Keating K."/>
            <person name="Fields C.J."/>
        </authorList>
    </citation>
    <scope>NUCLEOTIDE SEQUENCE</scope>
    <source>
        <strain evidence="2">Niue_2</strain>
        <tissue evidence="2">Leaf</tissue>
    </source>
</reference>
<accession>A0A843VY82</accession>
<organism evidence="2 3">
    <name type="scientific">Colocasia esculenta</name>
    <name type="common">Wild taro</name>
    <name type="synonym">Arum esculentum</name>
    <dbReference type="NCBI Taxonomy" id="4460"/>
    <lineage>
        <taxon>Eukaryota</taxon>
        <taxon>Viridiplantae</taxon>
        <taxon>Streptophyta</taxon>
        <taxon>Embryophyta</taxon>
        <taxon>Tracheophyta</taxon>
        <taxon>Spermatophyta</taxon>
        <taxon>Magnoliopsida</taxon>
        <taxon>Liliopsida</taxon>
        <taxon>Araceae</taxon>
        <taxon>Aroideae</taxon>
        <taxon>Colocasieae</taxon>
        <taxon>Colocasia</taxon>
    </lineage>
</organism>
<dbReference type="EMBL" id="NMUH01002845">
    <property type="protein sequence ID" value="MQM02372.1"/>
    <property type="molecule type" value="Genomic_DNA"/>
</dbReference>
<gene>
    <name evidence="2" type="ORF">Taro_035139</name>
</gene>
<sequence>MQDEVRATRCDLKHYKDISSISPRANCTLEGLPKGASYHFATKREVADARIAWDKIAANRFTDYLNKHKAAAKKKAKAVMAPPCPDHTIEAREAERVKRDNDEDEDPRIHDY</sequence>
<comment type="caution">
    <text evidence="2">The sequence shown here is derived from an EMBL/GenBank/DDBJ whole genome shotgun (WGS) entry which is preliminary data.</text>
</comment>
<dbReference type="AlphaFoldDB" id="A0A843VY82"/>
<evidence type="ECO:0000313" key="3">
    <source>
        <dbReference type="Proteomes" id="UP000652761"/>
    </source>
</evidence>
<feature type="region of interest" description="Disordered" evidence="1">
    <location>
        <begin position="76"/>
        <end position="112"/>
    </location>
</feature>
<feature type="compositionally biased region" description="Basic and acidic residues" evidence="1">
    <location>
        <begin position="87"/>
        <end position="112"/>
    </location>
</feature>
<dbReference type="Proteomes" id="UP000652761">
    <property type="component" value="Unassembled WGS sequence"/>
</dbReference>
<name>A0A843VY82_COLES</name>